<gene>
    <name evidence="2" type="ORF">TPL01_11440</name>
</gene>
<proteinExistence type="predicted"/>
<comment type="caution">
    <text evidence="2">The sequence shown here is derived from an EMBL/GenBank/DDBJ whole genome shotgun (WGS) entry which is preliminary data.</text>
</comment>
<dbReference type="EMBL" id="BKAD01000010">
    <property type="protein sequence ID" value="GEP30006.1"/>
    <property type="molecule type" value="Genomic_DNA"/>
</dbReference>
<accession>A0A512L697</accession>
<sequence>MDKPAGNYVKRCLENTGMIPLHLIGVQSGAYPGEDDIVRYENKCN</sequence>
<keyword evidence="3" id="KW-1185">Reference proteome</keyword>
<dbReference type="InterPro" id="IPR001538">
    <property type="entry name" value="Man6P_isomerase-2_C"/>
</dbReference>
<feature type="domain" description="Mannose-6-phosphate isomerase type II C-terminal" evidence="1">
    <location>
        <begin position="11"/>
        <end position="42"/>
    </location>
</feature>
<evidence type="ECO:0000259" key="1">
    <source>
        <dbReference type="Pfam" id="PF01050"/>
    </source>
</evidence>
<dbReference type="AlphaFoldDB" id="A0A512L697"/>
<name>A0A512L697_9PROT</name>
<protein>
    <recommendedName>
        <fullName evidence="1">Mannose-6-phosphate isomerase type II C-terminal domain-containing protein</fullName>
    </recommendedName>
</protein>
<dbReference type="Pfam" id="PF01050">
    <property type="entry name" value="MannoseP_isomer"/>
    <property type="match status" value="1"/>
</dbReference>
<dbReference type="Proteomes" id="UP000321337">
    <property type="component" value="Unassembled WGS sequence"/>
</dbReference>
<organism evidence="2 3">
    <name type="scientific">Sulfuriferula plumbiphila</name>
    <dbReference type="NCBI Taxonomy" id="171865"/>
    <lineage>
        <taxon>Bacteria</taxon>
        <taxon>Pseudomonadati</taxon>
        <taxon>Pseudomonadota</taxon>
        <taxon>Betaproteobacteria</taxon>
        <taxon>Nitrosomonadales</taxon>
        <taxon>Sulfuricellaceae</taxon>
        <taxon>Sulfuriferula</taxon>
    </lineage>
</organism>
<reference evidence="2 3" key="1">
    <citation type="submission" date="2019-07" db="EMBL/GenBank/DDBJ databases">
        <title>Whole genome shotgun sequence of Thiobacillus plumbophilus NBRC 107929.</title>
        <authorList>
            <person name="Hosoyama A."/>
            <person name="Uohara A."/>
            <person name="Ohji S."/>
            <person name="Ichikawa N."/>
        </authorList>
    </citation>
    <scope>NUCLEOTIDE SEQUENCE [LARGE SCALE GENOMIC DNA]</scope>
    <source>
        <strain evidence="2 3">NBRC 107929</strain>
    </source>
</reference>
<dbReference type="GO" id="GO:0016779">
    <property type="term" value="F:nucleotidyltransferase activity"/>
    <property type="evidence" value="ECO:0007669"/>
    <property type="project" value="InterPro"/>
</dbReference>
<dbReference type="GO" id="GO:0005976">
    <property type="term" value="P:polysaccharide metabolic process"/>
    <property type="evidence" value="ECO:0007669"/>
    <property type="project" value="InterPro"/>
</dbReference>
<evidence type="ECO:0000313" key="3">
    <source>
        <dbReference type="Proteomes" id="UP000321337"/>
    </source>
</evidence>
<evidence type="ECO:0000313" key="2">
    <source>
        <dbReference type="EMBL" id="GEP30006.1"/>
    </source>
</evidence>